<feature type="compositionally biased region" description="Acidic residues" evidence="1">
    <location>
        <begin position="58"/>
        <end position="76"/>
    </location>
</feature>
<feature type="compositionally biased region" description="Low complexity" evidence="1">
    <location>
        <begin position="10"/>
        <end position="29"/>
    </location>
</feature>
<protein>
    <submittedName>
        <fullName evidence="2">Uncharacterized protein</fullName>
    </submittedName>
</protein>
<dbReference type="AlphaFoldDB" id="A0A6A4HUG3"/>
<evidence type="ECO:0000313" key="3">
    <source>
        <dbReference type="Proteomes" id="UP000799118"/>
    </source>
</evidence>
<evidence type="ECO:0000313" key="2">
    <source>
        <dbReference type="EMBL" id="KAE9402852.1"/>
    </source>
</evidence>
<dbReference type="EMBL" id="ML769431">
    <property type="protein sequence ID" value="KAE9402852.1"/>
    <property type="molecule type" value="Genomic_DNA"/>
</dbReference>
<feature type="compositionally biased region" description="Basic residues" evidence="1">
    <location>
        <begin position="42"/>
        <end position="51"/>
    </location>
</feature>
<name>A0A6A4HUG3_9AGAR</name>
<proteinExistence type="predicted"/>
<dbReference type="Proteomes" id="UP000799118">
    <property type="component" value="Unassembled WGS sequence"/>
</dbReference>
<sequence>MAAATPSKGSRSTTSANRRSSRNSAQATSPHAFEKTKTGKERVKRKGKITKSKYYDSDALDEDSDFDANEDDEEEEKPQKSKRKRTSGAGKQSKTPSPRKRRRKAGDEDADEEEEDFELKEGQEIVGEVVQAPKTGQRLILREVPPGQISKNTLDFLEHLRMVQAAWCVTYPIQYTVLMSHFFDFFYRLAEKEFKDFVDAFTEVLTEVDPH</sequence>
<feature type="compositionally biased region" description="Basic and acidic residues" evidence="1">
    <location>
        <begin position="32"/>
        <end position="41"/>
    </location>
</feature>
<reference evidence="2" key="1">
    <citation type="journal article" date="2019" name="Environ. Microbiol.">
        <title>Fungal ecological strategies reflected in gene transcription - a case study of two litter decomposers.</title>
        <authorList>
            <person name="Barbi F."/>
            <person name="Kohler A."/>
            <person name="Barry K."/>
            <person name="Baskaran P."/>
            <person name="Daum C."/>
            <person name="Fauchery L."/>
            <person name="Ihrmark K."/>
            <person name="Kuo A."/>
            <person name="LaButti K."/>
            <person name="Lipzen A."/>
            <person name="Morin E."/>
            <person name="Grigoriev I.V."/>
            <person name="Henrissat B."/>
            <person name="Lindahl B."/>
            <person name="Martin F."/>
        </authorList>
    </citation>
    <scope>NUCLEOTIDE SEQUENCE</scope>
    <source>
        <strain evidence="2">JB14</strain>
    </source>
</reference>
<evidence type="ECO:0000256" key="1">
    <source>
        <dbReference type="SAM" id="MobiDB-lite"/>
    </source>
</evidence>
<keyword evidence="3" id="KW-1185">Reference proteome</keyword>
<feature type="non-terminal residue" evidence="2">
    <location>
        <position position="211"/>
    </location>
</feature>
<feature type="compositionally biased region" description="Acidic residues" evidence="1">
    <location>
        <begin position="108"/>
        <end position="118"/>
    </location>
</feature>
<accession>A0A6A4HUG3</accession>
<dbReference type="OrthoDB" id="2537769at2759"/>
<organism evidence="2 3">
    <name type="scientific">Gymnopus androsaceus JB14</name>
    <dbReference type="NCBI Taxonomy" id="1447944"/>
    <lineage>
        <taxon>Eukaryota</taxon>
        <taxon>Fungi</taxon>
        <taxon>Dikarya</taxon>
        <taxon>Basidiomycota</taxon>
        <taxon>Agaricomycotina</taxon>
        <taxon>Agaricomycetes</taxon>
        <taxon>Agaricomycetidae</taxon>
        <taxon>Agaricales</taxon>
        <taxon>Marasmiineae</taxon>
        <taxon>Omphalotaceae</taxon>
        <taxon>Gymnopus</taxon>
    </lineage>
</organism>
<gene>
    <name evidence="2" type="ORF">BT96DRAFT_964663</name>
</gene>
<feature type="region of interest" description="Disordered" evidence="1">
    <location>
        <begin position="1"/>
        <end position="122"/>
    </location>
</feature>